<gene>
    <name evidence="2" type="ORF">KJP28_02550</name>
</gene>
<evidence type="ECO:0000313" key="3">
    <source>
        <dbReference type="Proteomes" id="UP000756530"/>
    </source>
</evidence>
<dbReference type="Proteomes" id="UP000756530">
    <property type="component" value="Unassembled WGS sequence"/>
</dbReference>
<accession>A0ABS6SY09</accession>
<feature type="transmembrane region" description="Helical" evidence="1">
    <location>
        <begin position="100"/>
        <end position="133"/>
    </location>
</feature>
<proteinExistence type="predicted"/>
<reference evidence="2 3" key="1">
    <citation type="submission" date="2021-05" db="EMBL/GenBank/DDBJ databases">
        <title>Culturable bacteria isolated from Daya Bay.</title>
        <authorList>
            <person name="Zheng W."/>
            <person name="Yu S."/>
            <person name="Huang Y."/>
        </authorList>
    </citation>
    <scope>NUCLEOTIDE SEQUENCE [LARGE SCALE GENOMIC DNA]</scope>
    <source>
        <strain evidence="2 3">DP4N28-5</strain>
    </source>
</reference>
<evidence type="ECO:0000313" key="2">
    <source>
        <dbReference type="EMBL" id="MBV7377789.1"/>
    </source>
</evidence>
<comment type="caution">
    <text evidence="2">The sequence shown here is derived from an EMBL/GenBank/DDBJ whole genome shotgun (WGS) entry which is preliminary data.</text>
</comment>
<name>A0ABS6SY09_9RHOB</name>
<dbReference type="RefSeq" id="WP_218390658.1">
    <property type="nucleotide sequence ID" value="NZ_JAHUZE010000001.1"/>
</dbReference>
<keyword evidence="1" id="KW-1133">Transmembrane helix</keyword>
<sequence length="221" mass="24932">MNDKIADRPDSDGIDEAIRNMLIAEAEDADAKPEPTREIPATLPVEEPIVVSQPPVARVGRAKRPEFEELAEQEPPRPAFRQRLWAAVLGFVRRPDAPRLLAFTLLAVFLIYKPWQVLILALLALVAGLVTYFSLGPDRCAELVVGWFQRLQARDPVKAEQVRGRAMRTSERLSKALSRLPERWTAGLYLPDFQPDGDMPEKMKNDPFDRLDAEVRAVEPT</sequence>
<keyword evidence="3" id="KW-1185">Reference proteome</keyword>
<keyword evidence="1" id="KW-0812">Transmembrane</keyword>
<keyword evidence="1" id="KW-0472">Membrane</keyword>
<evidence type="ECO:0008006" key="4">
    <source>
        <dbReference type="Google" id="ProtNLM"/>
    </source>
</evidence>
<dbReference type="EMBL" id="JAHUZE010000001">
    <property type="protein sequence ID" value="MBV7377789.1"/>
    <property type="molecule type" value="Genomic_DNA"/>
</dbReference>
<protein>
    <recommendedName>
        <fullName evidence="4">TIGR02302 family protein</fullName>
    </recommendedName>
</protein>
<evidence type="ECO:0000256" key="1">
    <source>
        <dbReference type="SAM" id="Phobius"/>
    </source>
</evidence>
<organism evidence="2 3">
    <name type="scientific">Maritimibacter dapengensis</name>
    <dbReference type="NCBI Taxonomy" id="2836868"/>
    <lineage>
        <taxon>Bacteria</taxon>
        <taxon>Pseudomonadati</taxon>
        <taxon>Pseudomonadota</taxon>
        <taxon>Alphaproteobacteria</taxon>
        <taxon>Rhodobacterales</taxon>
        <taxon>Roseobacteraceae</taxon>
        <taxon>Maritimibacter</taxon>
    </lineage>
</organism>